<evidence type="ECO:0000313" key="2">
    <source>
        <dbReference type="Proteomes" id="UP001056120"/>
    </source>
</evidence>
<dbReference type="EMBL" id="CM042021">
    <property type="protein sequence ID" value="KAI3818673.1"/>
    <property type="molecule type" value="Genomic_DNA"/>
</dbReference>
<accession>A0ACB9JG88</accession>
<reference evidence="1 2" key="2">
    <citation type="journal article" date="2022" name="Mol. Ecol. Resour.">
        <title>The genomes of chicory, endive, great burdock and yacon provide insights into Asteraceae paleo-polyploidization history and plant inulin production.</title>
        <authorList>
            <person name="Fan W."/>
            <person name="Wang S."/>
            <person name="Wang H."/>
            <person name="Wang A."/>
            <person name="Jiang F."/>
            <person name="Liu H."/>
            <person name="Zhao H."/>
            <person name="Xu D."/>
            <person name="Zhang Y."/>
        </authorList>
    </citation>
    <scope>NUCLEOTIDE SEQUENCE [LARGE SCALE GENOMIC DNA]</scope>
    <source>
        <strain evidence="2">cv. Yunnan</strain>
        <tissue evidence="1">Leaves</tissue>
    </source>
</reference>
<evidence type="ECO:0000313" key="1">
    <source>
        <dbReference type="EMBL" id="KAI3818673.1"/>
    </source>
</evidence>
<sequence length="89" mass="10214">MLTPFKTKPSNESTCCISSLDVYLMIKGLLLFLDYSKGLRCFTSVSRYGVFVNCDQENSNQNRKHIQIHPCIRKLWIMDSLIASLDLPI</sequence>
<protein>
    <submittedName>
        <fullName evidence="1">Uncharacterized protein</fullName>
    </submittedName>
</protein>
<organism evidence="1 2">
    <name type="scientific">Smallanthus sonchifolius</name>
    <dbReference type="NCBI Taxonomy" id="185202"/>
    <lineage>
        <taxon>Eukaryota</taxon>
        <taxon>Viridiplantae</taxon>
        <taxon>Streptophyta</taxon>
        <taxon>Embryophyta</taxon>
        <taxon>Tracheophyta</taxon>
        <taxon>Spermatophyta</taxon>
        <taxon>Magnoliopsida</taxon>
        <taxon>eudicotyledons</taxon>
        <taxon>Gunneridae</taxon>
        <taxon>Pentapetalae</taxon>
        <taxon>asterids</taxon>
        <taxon>campanulids</taxon>
        <taxon>Asterales</taxon>
        <taxon>Asteraceae</taxon>
        <taxon>Asteroideae</taxon>
        <taxon>Heliantheae alliance</taxon>
        <taxon>Millerieae</taxon>
        <taxon>Smallanthus</taxon>
    </lineage>
</organism>
<dbReference type="Proteomes" id="UP001056120">
    <property type="component" value="Linkage Group LG04"/>
</dbReference>
<gene>
    <name evidence="1" type="ORF">L1987_12488</name>
</gene>
<reference evidence="2" key="1">
    <citation type="journal article" date="2022" name="Mol. Ecol. Resour.">
        <title>The genomes of chicory, endive, great burdock and yacon provide insights into Asteraceae palaeo-polyploidization history and plant inulin production.</title>
        <authorList>
            <person name="Fan W."/>
            <person name="Wang S."/>
            <person name="Wang H."/>
            <person name="Wang A."/>
            <person name="Jiang F."/>
            <person name="Liu H."/>
            <person name="Zhao H."/>
            <person name="Xu D."/>
            <person name="Zhang Y."/>
        </authorList>
    </citation>
    <scope>NUCLEOTIDE SEQUENCE [LARGE SCALE GENOMIC DNA]</scope>
    <source>
        <strain evidence="2">cv. Yunnan</strain>
    </source>
</reference>
<keyword evidence="2" id="KW-1185">Reference proteome</keyword>
<comment type="caution">
    <text evidence="1">The sequence shown here is derived from an EMBL/GenBank/DDBJ whole genome shotgun (WGS) entry which is preliminary data.</text>
</comment>
<proteinExistence type="predicted"/>
<name>A0ACB9JG88_9ASTR</name>